<gene>
    <name evidence="1" type="ORF">EVAR_4827_1</name>
</gene>
<protein>
    <submittedName>
        <fullName evidence="1">Uncharacterized protein</fullName>
    </submittedName>
</protein>
<dbReference type="EMBL" id="BGZK01000026">
    <property type="protein sequence ID" value="GBP07472.1"/>
    <property type="molecule type" value="Genomic_DNA"/>
</dbReference>
<sequence length="102" mass="11244">MESRRSAGLHAALDTLGLGLDKSLLNARRRNTTRHYKGVSVSVFQSSKTLWSGTGRYARAAGSGTADRLVACDRRPERSLRARALPRTINRTISVHIDLLVK</sequence>
<evidence type="ECO:0000313" key="1">
    <source>
        <dbReference type="EMBL" id="GBP07472.1"/>
    </source>
</evidence>
<reference evidence="1 2" key="1">
    <citation type="journal article" date="2019" name="Commun. Biol.">
        <title>The bagworm genome reveals a unique fibroin gene that provides high tensile strength.</title>
        <authorList>
            <person name="Kono N."/>
            <person name="Nakamura H."/>
            <person name="Ohtoshi R."/>
            <person name="Tomita M."/>
            <person name="Numata K."/>
            <person name="Arakawa K."/>
        </authorList>
    </citation>
    <scope>NUCLEOTIDE SEQUENCE [LARGE SCALE GENOMIC DNA]</scope>
</reference>
<proteinExistence type="predicted"/>
<dbReference type="AlphaFoldDB" id="A0A4C1SZ38"/>
<comment type="caution">
    <text evidence="1">The sequence shown here is derived from an EMBL/GenBank/DDBJ whole genome shotgun (WGS) entry which is preliminary data.</text>
</comment>
<organism evidence="1 2">
    <name type="scientific">Eumeta variegata</name>
    <name type="common">Bagworm moth</name>
    <name type="synonym">Eumeta japonica</name>
    <dbReference type="NCBI Taxonomy" id="151549"/>
    <lineage>
        <taxon>Eukaryota</taxon>
        <taxon>Metazoa</taxon>
        <taxon>Ecdysozoa</taxon>
        <taxon>Arthropoda</taxon>
        <taxon>Hexapoda</taxon>
        <taxon>Insecta</taxon>
        <taxon>Pterygota</taxon>
        <taxon>Neoptera</taxon>
        <taxon>Endopterygota</taxon>
        <taxon>Lepidoptera</taxon>
        <taxon>Glossata</taxon>
        <taxon>Ditrysia</taxon>
        <taxon>Tineoidea</taxon>
        <taxon>Psychidae</taxon>
        <taxon>Oiketicinae</taxon>
        <taxon>Eumeta</taxon>
    </lineage>
</organism>
<accession>A0A4C1SZ38</accession>
<dbReference type="Proteomes" id="UP000299102">
    <property type="component" value="Unassembled WGS sequence"/>
</dbReference>
<keyword evidence="2" id="KW-1185">Reference proteome</keyword>
<name>A0A4C1SZ38_EUMVA</name>
<evidence type="ECO:0000313" key="2">
    <source>
        <dbReference type="Proteomes" id="UP000299102"/>
    </source>
</evidence>